<name>A0A644TFX1_9ZZZZ</name>
<evidence type="ECO:0000313" key="3">
    <source>
        <dbReference type="EMBL" id="MPL65875.1"/>
    </source>
</evidence>
<dbReference type="GO" id="GO:0050622">
    <property type="term" value="F:glycine dehydrogenase (cyanide-forming) activity"/>
    <property type="evidence" value="ECO:0007669"/>
    <property type="project" value="UniProtKB-EC"/>
</dbReference>
<gene>
    <name evidence="3" type="primary">hcnC_2</name>
    <name evidence="3" type="ORF">SDC9_11540</name>
</gene>
<dbReference type="GO" id="GO:0005737">
    <property type="term" value="C:cytoplasm"/>
    <property type="evidence" value="ECO:0007669"/>
    <property type="project" value="TreeGrafter"/>
</dbReference>
<proteinExistence type="predicted"/>
<protein>
    <submittedName>
        <fullName evidence="3">Hydrogen cyanide synthase subunit HcnC</fullName>
        <ecNumber evidence="3">1.4.99.5</ecNumber>
    </submittedName>
</protein>
<dbReference type="InterPro" id="IPR006076">
    <property type="entry name" value="FAD-dep_OxRdtase"/>
</dbReference>
<reference evidence="3" key="1">
    <citation type="submission" date="2019-08" db="EMBL/GenBank/DDBJ databases">
        <authorList>
            <person name="Kucharzyk K."/>
            <person name="Murdoch R.W."/>
            <person name="Higgins S."/>
            <person name="Loffler F."/>
        </authorList>
    </citation>
    <scope>NUCLEOTIDE SEQUENCE</scope>
</reference>
<evidence type="ECO:0000256" key="1">
    <source>
        <dbReference type="ARBA" id="ARBA00023002"/>
    </source>
</evidence>
<feature type="domain" description="FAD dependent oxidoreductase" evidence="2">
    <location>
        <begin position="7"/>
        <end position="378"/>
    </location>
</feature>
<dbReference type="Gene3D" id="3.30.9.10">
    <property type="entry name" value="D-Amino Acid Oxidase, subunit A, domain 2"/>
    <property type="match status" value="1"/>
</dbReference>
<dbReference type="SUPFAM" id="SSF54373">
    <property type="entry name" value="FAD-linked reductases, C-terminal domain"/>
    <property type="match status" value="1"/>
</dbReference>
<dbReference type="Pfam" id="PF01266">
    <property type="entry name" value="DAO"/>
    <property type="match status" value="1"/>
</dbReference>
<sequence>MAYLRCDVAILGAGVNGTSIAYELSKRGKKVLLIDKIVMGAGASGSCDDMILLQSKKPGILLEMAFKSLERFESLKDELPSDIEFETQGGTILIEDEEHLAIMEDFVASQNRYGLEVEIIDRKRLLQLQPLVADDIIASTYSARDSQVNPMLLMKAFLLGARRKGMEFLSRTRAAAVERLQSGWGLLLDSGDRVEAEVLVNAAGAWANDITKLIGFEVPITPRKGQVIVTEAIPPLGATNVWSAQYIVSKLKPQEPAISRPDGRAAVQTPAERFGLGFAFTGTHNGNYLIGSTRENRGFDKSTDPEAIGLLSAQVERFFPVMSKINFIRTFAGLRPSTPDGMPFLGEIPGAPGFFIAAGHEGDGIALSPITGLVMADLITGKKPEFPMKAFDPGRFCGKGGV</sequence>
<evidence type="ECO:0000259" key="2">
    <source>
        <dbReference type="Pfam" id="PF01266"/>
    </source>
</evidence>
<organism evidence="3">
    <name type="scientific">bioreactor metagenome</name>
    <dbReference type="NCBI Taxonomy" id="1076179"/>
    <lineage>
        <taxon>unclassified sequences</taxon>
        <taxon>metagenomes</taxon>
        <taxon>ecological metagenomes</taxon>
    </lineage>
</organism>
<dbReference type="InterPro" id="IPR036188">
    <property type="entry name" value="FAD/NAD-bd_sf"/>
</dbReference>
<accession>A0A644TFX1</accession>
<dbReference type="Gene3D" id="3.50.50.60">
    <property type="entry name" value="FAD/NAD(P)-binding domain"/>
    <property type="match status" value="1"/>
</dbReference>
<dbReference type="SUPFAM" id="SSF51905">
    <property type="entry name" value="FAD/NAD(P)-binding domain"/>
    <property type="match status" value="1"/>
</dbReference>
<dbReference type="EMBL" id="VSSQ01000030">
    <property type="protein sequence ID" value="MPL65875.1"/>
    <property type="molecule type" value="Genomic_DNA"/>
</dbReference>
<dbReference type="PANTHER" id="PTHR13847:SF287">
    <property type="entry name" value="FAD-DEPENDENT OXIDOREDUCTASE DOMAIN-CONTAINING PROTEIN 1"/>
    <property type="match status" value="1"/>
</dbReference>
<keyword evidence="1 3" id="KW-0560">Oxidoreductase</keyword>
<comment type="caution">
    <text evidence="3">The sequence shown here is derived from an EMBL/GenBank/DDBJ whole genome shotgun (WGS) entry which is preliminary data.</text>
</comment>
<dbReference type="EC" id="1.4.99.5" evidence="3"/>
<dbReference type="PANTHER" id="PTHR13847">
    <property type="entry name" value="SARCOSINE DEHYDROGENASE-RELATED"/>
    <property type="match status" value="1"/>
</dbReference>
<dbReference type="AlphaFoldDB" id="A0A644TFX1"/>